<reference evidence="3" key="1">
    <citation type="submission" date="2022-04" db="EMBL/GenBank/DDBJ databases">
        <title>Mucilaginibacter sp. RS28 isolated from freshwater.</title>
        <authorList>
            <person name="Ko S.-R."/>
        </authorList>
    </citation>
    <scope>NUCLEOTIDE SEQUENCE</scope>
    <source>
        <strain evidence="3">RS28</strain>
    </source>
</reference>
<dbReference type="EMBL" id="JALJEJ010000002">
    <property type="protein sequence ID" value="MCJ8208889.1"/>
    <property type="molecule type" value="Genomic_DNA"/>
</dbReference>
<evidence type="ECO:0000256" key="1">
    <source>
        <dbReference type="SAM" id="MobiDB-lite"/>
    </source>
</evidence>
<evidence type="ECO:0000313" key="3">
    <source>
        <dbReference type="EMBL" id="MCJ8208889.1"/>
    </source>
</evidence>
<evidence type="ECO:0000313" key="4">
    <source>
        <dbReference type="Proteomes" id="UP001139450"/>
    </source>
</evidence>
<dbReference type="Proteomes" id="UP001139450">
    <property type="component" value="Unassembled WGS sequence"/>
</dbReference>
<dbReference type="AlphaFoldDB" id="A0A9X2B7S1"/>
<evidence type="ECO:0008006" key="5">
    <source>
        <dbReference type="Google" id="ProtNLM"/>
    </source>
</evidence>
<comment type="caution">
    <text evidence="3">The sequence shown here is derived from an EMBL/GenBank/DDBJ whole genome shotgun (WGS) entry which is preliminary data.</text>
</comment>
<feature type="chain" id="PRO_5040762328" description="Lipoprotein" evidence="2">
    <location>
        <begin position="22"/>
        <end position="109"/>
    </location>
</feature>
<proteinExistence type="predicted"/>
<keyword evidence="2" id="KW-0732">Signal</keyword>
<evidence type="ECO:0000256" key="2">
    <source>
        <dbReference type="SAM" id="SignalP"/>
    </source>
</evidence>
<protein>
    <recommendedName>
        <fullName evidence="5">Lipoprotein</fullName>
    </recommendedName>
</protein>
<feature type="compositionally biased region" description="Basic and acidic residues" evidence="1">
    <location>
        <begin position="98"/>
        <end position="109"/>
    </location>
</feature>
<feature type="region of interest" description="Disordered" evidence="1">
    <location>
        <begin position="22"/>
        <end position="109"/>
    </location>
</feature>
<name>A0A9X2B7S1_9SPHI</name>
<feature type="compositionally biased region" description="Low complexity" evidence="1">
    <location>
        <begin position="80"/>
        <end position="97"/>
    </location>
</feature>
<feature type="signal peptide" evidence="2">
    <location>
        <begin position="1"/>
        <end position="21"/>
    </location>
</feature>
<sequence length="109" mass="11043">MKTYKLLALGAFAACCFSACQSGQQTPKDIPDSARNTYGAPSNKDTSAVTHYMGQSGNVENAGNGGSQIAKDTTHMKVRSVPVAAAAPAPATAAPADTSKDAKAGTKKP</sequence>
<feature type="compositionally biased region" description="Polar residues" evidence="1">
    <location>
        <begin position="34"/>
        <end position="61"/>
    </location>
</feature>
<keyword evidence="4" id="KW-1185">Reference proteome</keyword>
<dbReference type="RefSeq" id="WP_245128724.1">
    <property type="nucleotide sequence ID" value="NZ_JALJEJ010000002.1"/>
</dbReference>
<accession>A0A9X2B7S1</accession>
<organism evidence="3 4">
    <name type="scientific">Mucilaginibacter straminoryzae</name>
    <dbReference type="NCBI Taxonomy" id="2932774"/>
    <lineage>
        <taxon>Bacteria</taxon>
        <taxon>Pseudomonadati</taxon>
        <taxon>Bacteroidota</taxon>
        <taxon>Sphingobacteriia</taxon>
        <taxon>Sphingobacteriales</taxon>
        <taxon>Sphingobacteriaceae</taxon>
        <taxon>Mucilaginibacter</taxon>
    </lineage>
</organism>
<gene>
    <name evidence="3" type="ORF">MUY27_04160</name>
</gene>